<dbReference type="AlphaFoldDB" id="A0A161YM17"/>
<evidence type="ECO:0000256" key="1">
    <source>
        <dbReference type="SAM" id="Phobius"/>
    </source>
</evidence>
<dbReference type="InterPro" id="IPR052920">
    <property type="entry name" value="DNA-binding_regulatory"/>
</dbReference>
<keyword evidence="3" id="KW-0378">Hydrolase</keyword>
<dbReference type="PANTHER" id="PTHR43358:SF4">
    <property type="entry name" value="ALPHA_BETA HYDROLASE FOLD-1 DOMAIN-CONTAINING PROTEIN"/>
    <property type="match status" value="1"/>
</dbReference>
<dbReference type="RefSeq" id="WP_066624761.1">
    <property type="nucleotide sequence ID" value="NZ_FQXL01000005.1"/>
</dbReference>
<proteinExistence type="predicted"/>
<keyword evidence="4" id="KW-1185">Reference proteome</keyword>
<dbReference type="SUPFAM" id="SSF53474">
    <property type="entry name" value="alpha/beta-Hydrolases"/>
    <property type="match status" value="1"/>
</dbReference>
<dbReference type="EMBL" id="LWAE01000003">
    <property type="protein sequence ID" value="KZL91672.1"/>
    <property type="molecule type" value="Genomic_DNA"/>
</dbReference>
<dbReference type="Gene3D" id="3.40.50.1820">
    <property type="entry name" value="alpha/beta hydrolase"/>
    <property type="match status" value="1"/>
</dbReference>
<evidence type="ECO:0000313" key="3">
    <source>
        <dbReference type="EMBL" id="KZL91672.1"/>
    </source>
</evidence>
<dbReference type="InterPro" id="IPR029058">
    <property type="entry name" value="AB_hydrolase_fold"/>
</dbReference>
<accession>A0A161YM17</accession>
<dbReference type="Pfam" id="PF12146">
    <property type="entry name" value="Hydrolase_4"/>
    <property type="match status" value="1"/>
</dbReference>
<feature type="transmembrane region" description="Helical" evidence="1">
    <location>
        <begin position="16"/>
        <end position="41"/>
    </location>
</feature>
<dbReference type="Proteomes" id="UP000076603">
    <property type="component" value="Unassembled WGS sequence"/>
</dbReference>
<gene>
    <name evidence="3" type="ORF">CLMAG_34310</name>
</gene>
<keyword evidence="1" id="KW-0472">Membrane</keyword>
<dbReference type="OrthoDB" id="9776685at2"/>
<comment type="caution">
    <text evidence="3">The sequence shown here is derived from an EMBL/GenBank/DDBJ whole genome shotgun (WGS) entry which is preliminary data.</text>
</comment>
<dbReference type="GO" id="GO:0016787">
    <property type="term" value="F:hydrolase activity"/>
    <property type="evidence" value="ECO:0007669"/>
    <property type="project" value="UniProtKB-KW"/>
</dbReference>
<sequence length="316" mass="35634">MQELNIKKAPVLSIKNIIICFLGLVFLSFVTTVGISIYVGWSLTHPEHNKIVETPVKYDLKYEDISFNSKLDAVDLKGWWIPSQKNSILTNSNKTVIFAHGYKDTRDLSKIHALALAKSIAQEGYNVMLFDFRNSGESGGKVTSVGLFETYDMLSAIEYAKVNKKSEKISLLGWSMGAAISIMAGAESPYVDTIIADSSFSDLNTYLQTNLPVWSNLPGFPFTVEIMALFPIIERMDPKKVSPYKVVNSIGNKKLFLIHSKDDKSIPYENSLQIYNSIGDKSNVQLWLTDKADHIRSYLLYKNEYENRVITFLNKS</sequence>
<dbReference type="PATRIC" id="fig|1121326.3.peg.3470"/>
<keyword evidence="1" id="KW-0812">Transmembrane</keyword>
<name>A0A161YM17_9CLOT</name>
<reference evidence="3 4" key="1">
    <citation type="submission" date="2016-04" db="EMBL/GenBank/DDBJ databases">
        <title>Genome sequence of Clostridium magnum DSM 2767.</title>
        <authorList>
            <person name="Poehlein A."/>
            <person name="Uhlig R."/>
            <person name="Fischer R."/>
            <person name="Bahl H."/>
            <person name="Daniel R."/>
        </authorList>
    </citation>
    <scope>NUCLEOTIDE SEQUENCE [LARGE SCALE GENOMIC DNA]</scope>
    <source>
        <strain evidence="3 4">DSM 2767</strain>
    </source>
</reference>
<dbReference type="InterPro" id="IPR022742">
    <property type="entry name" value="Hydrolase_4"/>
</dbReference>
<keyword evidence="1" id="KW-1133">Transmembrane helix</keyword>
<evidence type="ECO:0000259" key="2">
    <source>
        <dbReference type="Pfam" id="PF12146"/>
    </source>
</evidence>
<dbReference type="STRING" id="1121326.CLMAG_34310"/>
<dbReference type="PANTHER" id="PTHR43358">
    <property type="entry name" value="ALPHA/BETA-HYDROLASE"/>
    <property type="match status" value="1"/>
</dbReference>
<organism evidence="3 4">
    <name type="scientific">Clostridium magnum DSM 2767</name>
    <dbReference type="NCBI Taxonomy" id="1121326"/>
    <lineage>
        <taxon>Bacteria</taxon>
        <taxon>Bacillati</taxon>
        <taxon>Bacillota</taxon>
        <taxon>Clostridia</taxon>
        <taxon>Eubacteriales</taxon>
        <taxon>Clostridiaceae</taxon>
        <taxon>Clostridium</taxon>
    </lineage>
</organism>
<feature type="domain" description="Serine aminopeptidase S33" evidence="2">
    <location>
        <begin position="92"/>
        <end position="207"/>
    </location>
</feature>
<evidence type="ECO:0000313" key="4">
    <source>
        <dbReference type="Proteomes" id="UP000076603"/>
    </source>
</evidence>
<protein>
    <submittedName>
        <fullName evidence="3">Alpha/beta hydrolase family protein</fullName>
    </submittedName>
</protein>